<name>A0AAV2R9B0_MEGNR</name>
<evidence type="ECO:0000256" key="4">
    <source>
        <dbReference type="PIRNR" id="PIRNR011789"/>
    </source>
</evidence>
<feature type="active site" evidence="5">
    <location>
        <position position="381"/>
    </location>
</feature>
<keyword evidence="8" id="KW-1185">Reference proteome</keyword>
<evidence type="ECO:0000256" key="1">
    <source>
        <dbReference type="ARBA" id="ARBA00008078"/>
    </source>
</evidence>
<comment type="similarity">
    <text evidence="1 4">Belongs to the tRNA-intron endonuclease family.</text>
</comment>
<protein>
    <recommendedName>
        <fullName evidence="4">tRNA-splicing endonuclease subunit Sen2</fullName>
        <ecNumber evidence="4">4.6.1.16</ecNumber>
    </recommendedName>
</protein>
<dbReference type="SUPFAM" id="SSF53032">
    <property type="entry name" value="tRNA-intron endonuclease catalytic domain-like"/>
    <property type="match status" value="1"/>
</dbReference>
<dbReference type="AlphaFoldDB" id="A0AAV2R9B0"/>
<gene>
    <name evidence="7" type="ORF">MNOR_LOCUS21243</name>
</gene>
<dbReference type="Gene3D" id="3.40.1350.10">
    <property type="match status" value="1"/>
</dbReference>
<comment type="function">
    <text evidence="4">Constitutes one of the two catalytic subunit of the tRNA-splicing endonuclease complex, a complex responsible for identification and cleavage of the splice sites in pre-tRNA. It cleaves pre-tRNA at the 5'- and 3'-splice sites to release the intron. The products are an intron and two tRNA half-molecules bearing 2',3'-cyclic phosphate and 5'-OH termini. There are no conserved sequences at the splice sites, but the intron is invariably located at the same site in the gene, placing the splice sites an invariant distance from the constant structural features of the tRNA body.</text>
</comment>
<evidence type="ECO:0000256" key="2">
    <source>
        <dbReference type="ARBA" id="ARBA00022694"/>
    </source>
</evidence>
<keyword evidence="3 4" id="KW-0456">Lyase</keyword>
<feature type="domain" description="tRNA intron endonuclease catalytic" evidence="6">
    <location>
        <begin position="343"/>
        <end position="438"/>
    </location>
</feature>
<dbReference type="InterPro" id="IPR006676">
    <property type="entry name" value="tRNA_splic"/>
</dbReference>
<keyword evidence="2 4" id="KW-0819">tRNA processing</keyword>
<dbReference type="Proteomes" id="UP001497623">
    <property type="component" value="Unassembled WGS sequence"/>
</dbReference>
<dbReference type="InterPro" id="IPR006677">
    <property type="entry name" value="tRNA_intron_Endonuc_cat-like"/>
</dbReference>
<dbReference type="PANTHER" id="PTHR21227">
    <property type="entry name" value="TRNA-SPLICING ENDONUCLEASE SUBUNIT SEN2"/>
    <property type="match status" value="1"/>
</dbReference>
<dbReference type="GO" id="GO:0000379">
    <property type="term" value="P:tRNA-type intron splice site recognition and cleavage"/>
    <property type="evidence" value="ECO:0007669"/>
    <property type="project" value="TreeGrafter"/>
</dbReference>
<feature type="active site" evidence="5">
    <location>
        <position position="373"/>
    </location>
</feature>
<dbReference type="EC" id="4.6.1.16" evidence="4"/>
<evidence type="ECO:0000313" key="7">
    <source>
        <dbReference type="EMBL" id="CAL4117614.1"/>
    </source>
</evidence>
<dbReference type="EMBL" id="CAXKWB010016985">
    <property type="protein sequence ID" value="CAL4117614.1"/>
    <property type="molecule type" value="Genomic_DNA"/>
</dbReference>
<evidence type="ECO:0000256" key="5">
    <source>
        <dbReference type="PIRSR" id="PIRSR011789-1"/>
    </source>
</evidence>
<dbReference type="Pfam" id="PF01974">
    <property type="entry name" value="tRNA_int_endo"/>
    <property type="match status" value="1"/>
</dbReference>
<proteinExistence type="inferred from homology"/>
<organism evidence="7 8">
    <name type="scientific">Meganyctiphanes norvegica</name>
    <name type="common">Northern krill</name>
    <name type="synonym">Thysanopoda norvegica</name>
    <dbReference type="NCBI Taxonomy" id="48144"/>
    <lineage>
        <taxon>Eukaryota</taxon>
        <taxon>Metazoa</taxon>
        <taxon>Ecdysozoa</taxon>
        <taxon>Arthropoda</taxon>
        <taxon>Crustacea</taxon>
        <taxon>Multicrustacea</taxon>
        <taxon>Malacostraca</taxon>
        <taxon>Eumalacostraca</taxon>
        <taxon>Eucarida</taxon>
        <taxon>Euphausiacea</taxon>
        <taxon>Euphausiidae</taxon>
        <taxon>Meganyctiphanes</taxon>
    </lineage>
</organism>
<dbReference type="PIRSF" id="PIRSF011789">
    <property type="entry name" value="tRNA_splic_SEN2"/>
    <property type="match status" value="1"/>
</dbReference>
<dbReference type="NCBIfam" id="TIGR00324">
    <property type="entry name" value="endA"/>
    <property type="match status" value="1"/>
</dbReference>
<comment type="caution">
    <text evidence="7">The sequence shown here is derived from an EMBL/GenBank/DDBJ whole genome shotgun (WGS) entry which is preliminary data.</text>
</comment>
<dbReference type="GO" id="GO:0003676">
    <property type="term" value="F:nucleic acid binding"/>
    <property type="evidence" value="ECO:0007669"/>
    <property type="project" value="InterPro"/>
</dbReference>
<dbReference type="InterPro" id="IPR036167">
    <property type="entry name" value="tRNA_intron_Endo_cat-like_sf"/>
</dbReference>
<dbReference type="InterPro" id="IPR011856">
    <property type="entry name" value="tRNA_endonuc-like_dom_sf"/>
</dbReference>
<reference evidence="7 8" key="1">
    <citation type="submission" date="2024-05" db="EMBL/GenBank/DDBJ databases">
        <authorList>
            <person name="Wallberg A."/>
        </authorList>
    </citation>
    <scope>NUCLEOTIDE SEQUENCE [LARGE SCALE GENOMIC DNA]</scope>
</reference>
<dbReference type="GO" id="GO:0005737">
    <property type="term" value="C:cytoplasm"/>
    <property type="evidence" value="ECO:0007669"/>
    <property type="project" value="TreeGrafter"/>
</dbReference>
<dbReference type="InterPro" id="IPR016589">
    <property type="entry name" value="tRNA_splic_SEN2"/>
</dbReference>
<evidence type="ECO:0000256" key="3">
    <source>
        <dbReference type="ARBA" id="ARBA00023239"/>
    </source>
</evidence>
<feature type="active site" evidence="5">
    <location>
        <position position="424"/>
    </location>
</feature>
<sequence length="472" mass="54224">MASFPPLKKKRRAYDQLGSPFPIPLAALTGVPASAANWHSYEAHYSQGIVRVLNPEHAEALWNNGYFGKGKASAQNRGSYKNNGDTPWQHRHKTWKLVEYDGLKFPKEKELEQQCNKNTESFETAVDRQDEPSSLNEEIEDDQNEKFENIDGIGESCLLDDPKEKESEHQYYTNTESFENEEFEKSNNININKDSAGHRQGELLSLNEENNDNKYEKFENNDDIGESCMSDDICKDSESFTDNGRVLLVLHSDRSGVMSNIKGEKQLEYEYQQEMDDFGEYGDGESSRPASIIDSASASLILTPEETMFLSYALGCLTLIDERKHHMSIDEMWREFVNEDIRFVARYAVYHNFRAKGWVVKPGLKFGSDWVLYPVGPPFYHAHFTVSVQCLWADTLAVDESLNWREMSWTAFSATDRLNSHVKKTPILTMVLRPRNITRNRLNHISCLKEMKIKEVILSRWNPDPNGQEEAS</sequence>
<evidence type="ECO:0000259" key="6">
    <source>
        <dbReference type="Pfam" id="PF01974"/>
    </source>
</evidence>
<dbReference type="GO" id="GO:0000213">
    <property type="term" value="F:tRNA-intron lyase activity"/>
    <property type="evidence" value="ECO:0007669"/>
    <property type="project" value="UniProtKB-UniRule"/>
</dbReference>
<dbReference type="PANTHER" id="PTHR21227:SF0">
    <property type="entry name" value="TRNA-SPLICING ENDONUCLEASE SUBUNIT SEN2"/>
    <property type="match status" value="1"/>
</dbReference>
<dbReference type="GO" id="GO:0000214">
    <property type="term" value="C:tRNA-intron endonuclease complex"/>
    <property type="evidence" value="ECO:0007669"/>
    <property type="project" value="UniProtKB-UniRule"/>
</dbReference>
<evidence type="ECO:0000313" key="8">
    <source>
        <dbReference type="Proteomes" id="UP001497623"/>
    </source>
</evidence>
<accession>A0AAV2R9B0</accession>
<dbReference type="CDD" id="cd22363">
    <property type="entry name" value="tRNA-intron_lyase_C"/>
    <property type="match status" value="1"/>
</dbReference>